<keyword evidence="9 12" id="KW-1133">Transmembrane helix</keyword>
<evidence type="ECO:0000256" key="11">
    <source>
        <dbReference type="PROSITE-ProRule" id="PRU00421"/>
    </source>
</evidence>
<evidence type="ECO:0000256" key="8">
    <source>
        <dbReference type="ARBA" id="ARBA00022777"/>
    </source>
</evidence>
<comment type="subcellular location">
    <subcellularLocation>
        <location evidence="1">Cell membrane</location>
        <topology evidence="1">Multi-pass membrane protein</topology>
    </subcellularLocation>
</comment>
<evidence type="ECO:0000256" key="6">
    <source>
        <dbReference type="ARBA" id="ARBA00022683"/>
    </source>
</evidence>
<dbReference type="InterPro" id="IPR050558">
    <property type="entry name" value="PTS_Sugar-Specific_Components"/>
</dbReference>
<organism evidence="15 16">
    <name type="scientific">Lactobacillus panisapium</name>
    <dbReference type="NCBI Taxonomy" id="2012495"/>
    <lineage>
        <taxon>Bacteria</taxon>
        <taxon>Bacillati</taxon>
        <taxon>Bacillota</taxon>
        <taxon>Bacilli</taxon>
        <taxon>Lactobacillales</taxon>
        <taxon>Lactobacillaceae</taxon>
        <taxon>Lactobacillus</taxon>
    </lineage>
</organism>
<dbReference type="RefSeq" id="WP_220220426.1">
    <property type="nucleotide sequence ID" value="NZ_CP048268.1"/>
</dbReference>
<feature type="transmembrane region" description="Helical" evidence="12">
    <location>
        <begin position="360"/>
        <end position="379"/>
    </location>
</feature>
<dbReference type="PANTHER" id="PTHR30175">
    <property type="entry name" value="PHOSPHOTRANSFERASE SYSTEM TRANSPORT PROTEIN"/>
    <property type="match status" value="1"/>
</dbReference>
<keyword evidence="5" id="KW-0808">Transferase</keyword>
<evidence type="ECO:0000256" key="5">
    <source>
        <dbReference type="ARBA" id="ARBA00022679"/>
    </source>
</evidence>
<dbReference type="SUPFAM" id="SSF55604">
    <property type="entry name" value="Glucose permease domain IIB"/>
    <property type="match status" value="1"/>
</dbReference>
<feature type="transmembrane region" description="Helical" evidence="12">
    <location>
        <begin position="290"/>
        <end position="315"/>
    </location>
</feature>
<feature type="domain" description="PTS EIIB type-1" evidence="13">
    <location>
        <begin position="4"/>
        <end position="86"/>
    </location>
</feature>
<dbReference type="Gene3D" id="3.30.1360.60">
    <property type="entry name" value="Glucose permease domain IIB"/>
    <property type="match status" value="1"/>
</dbReference>
<evidence type="ECO:0000256" key="1">
    <source>
        <dbReference type="ARBA" id="ARBA00004651"/>
    </source>
</evidence>
<gene>
    <name evidence="15" type="ORF">GYM71_00095</name>
</gene>
<dbReference type="PROSITE" id="PS51103">
    <property type="entry name" value="PTS_EIIC_TYPE_1"/>
    <property type="match status" value="1"/>
</dbReference>
<feature type="transmembrane region" description="Helical" evidence="12">
    <location>
        <begin position="218"/>
        <end position="236"/>
    </location>
</feature>
<evidence type="ECO:0000256" key="12">
    <source>
        <dbReference type="SAM" id="Phobius"/>
    </source>
</evidence>
<evidence type="ECO:0000313" key="15">
    <source>
        <dbReference type="EMBL" id="QYN51919.1"/>
    </source>
</evidence>
<feature type="transmembrane region" description="Helical" evidence="12">
    <location>
        <begin position="108"/>
        <end position="138"/>
    </location>
</feature>
<evidence type="ECO:0000256" key="3">
    <source>
        <dbReference type="ARBA" id="ARBA00022475"/>
    </source>
</evidence>
<keyword evidence="2" id="KW-0813">Transport</keyword>
<evidence type="ECO:0000256" key="9">
    <source>
        <dbReference type="ARBA" id="ARBA00022989"/>
    </source>
</evidence>
<dbReference type="InterPro" id="IPR013013">
    <property type="entry name" value="PTS_EIIC_1"/>
</dbReference>
<feature type="transmembrane region" description="Helical" evidence="12">
    <location>
        <begin position="248"/>
        <end position="270"/>
    </location>
</feature>
<dbReference type="Pfam" id="PF00367">
    <property type="entry name" value="PTS_EIIB"/>
    <property type="match status" value="1"/>
</dbReference>
<protein>
    <submittedName>
        <fullName evidence="15">PTS transporter subunit EIIC</fullName>
    </submittedName>
</protein>
<dbReference type="InterPro" id="IPR018113">
    <property type="entry name" value="PTrfase_EIIB_Cys"/>
</dbReference>
<keyword evidence="8" id="KW-0418">Kinase</keyword>
<accession>A0ABX8W330</accession>
<dbReference type="PROSITE" id="PS51098">
    <property type="entry name" value="PTS_EIIB_TYPE_1"/>
    <property type="match status" value="1"/>
</dbReference>
<dbReference type="InterPro" id="IPR036878">
    <property type="entry name" value="Glu_permease_IIB"/>
</dbReference>
<dbReference type="Proteomes" id="UP000826550">
    <property type="component" value="Chromosome"/>
</dbReference>
<name>A0ABX8W330_9LACO</name>
<evidence type="ECO:0000256" key="10">
    <source>
        <dbReference type="ARBA" id="ARBA00023136"/>
    </source>
</evidence>
<sequence length="467" mass="50847">MDDRLFAQKILELVGGQDNVEKSWHCATRLRIIPNDAAKINLEELKKLKGVLGVVQSGEQCQIVIGNQVGSIYQEFQKLLTQKNDNASQPASETKPEKKKTNIFSRMLSALVGCITPLIPVLIAGGMGKCIVMLLPMLKILDKTSSTYQILYFIFDSSFYFLPVFVAIAAAKQFKTNIYLSALVGATLINPTFIAMIQSGKPQNLFGIPVVPASYANSIIPAIVAIWALSYIEHFFDRYLWRPIKSFMAPLLSIMIVVPLTLLAIGPAMTWVSKGISLVMFFLSGKLGPFAIAIFALIYPWIVTTGMHSALAIAGLEAITKRGFDPFTRVLTLLHNITQGAATLAVAVRTKDEELRATAISAALTVFCAGISEPCLYGVTLKYRKPMYSCMIGGFAGGIYAGIMGVNAYVFMTPGLITLPMWINPNNTGNLQNLLNAVISAAIAAIVTFVVQLFMGIDEPKQEAVSE</sequence>
<feature type="transmembrane region" description="Helical" evidence="12">
    <location>
        <begin position="150"/>
        <end position="171"/>
    </location>
</feature>
<keyword evidence="7 12" id="KW-0812">Transmembrane</keyword>
<keyword evidence="6" id="KW-0598">Phosphotransferase system</keyword>
<keyword evidence="4" id="KW-0762">Sugar transport</keyword>
<keyword evidence="3" id="KW-1003">Cell membrane</keyword>
<evidence type="ECO:0000259" key="13">
    <source>
        <dbReference type="PROSITE" id="PS51098"/>
    </source>
</evidence>
<feature type="domain" description="PTS EIIC type-1" evidence="14">
    <location>
        <begin position="109"/>
        <end position="467"/>
    </location>
</feature>
<dbReference type="CDD" id="cd00212">
    <property type="entry name" value="PTS_IIB_glc"/>
    <property type="match status" value="1"/>
</dbReference>
<keyword evidence="16" id="KW-1185">Reference proteome</keyword>
<reference evidence="15 16" key="1">
    <citation type="submission" date="2020-01" db="EMBL/GenBank/DDBJ databases">
        <title>Vast differences in strain-level diversity in the gut microbiota of two closely related honey bee species.</title>
        <authorList>
            <person name="Ellegaard K.M."/>
            <person name="Suenami S."/>
            <person name="Miyazaki R."/>
            <person name="Engel P."/>
        </authorList>
    </citation>
    <scope>NUCLEOTIDE SEQUENCE [LARGE SCALE GENOMIC DNA]</scope>
    <source>
        <strain evidence="15 16">ESL0416</strain>
    </source>
</reference>
<feature type="transmembrane region" description="Helical" evidence="12">
    <location>
        <begin position="391"/>
        <end position="417"/>
    </location>
</feature>
<feature type="transmembrane region" description="Helical" evidence="12">
    <location>
        <begin position="437"/>
        <end position="457"/>
    </location>
</feature>
<evidence type="ECO:0000313" key="16">
    <source>
        <dbReference type="Proteomes" id="UP000826550"/>
    </source>
</evidence>
<dbReference type="InterPro" id="IPR003352">
    <property type="entry name" value="PTS_EIIC"/>
</dbReference>
<feature type="transmembrane region" description="Helical" evidence="12">
    <location>
        <begin position="178"/>
        <end position="198"/>
    </location>
</feature>
<dbReference type="InterPro" id="IPR001996">
    <property type="entry name" value="PTS_IIB_1"/>
</dbReference>
<evidence type="ECO:0000259" key="14">
    <source>
        <dbReference type="PROSITE" id="PS51103"/>
    </source>
</evidence>
<feature type="active site" description="Phosphocysteine intermediate; for EIIB activity" evidence="11">
    <location>
        <position position="26"/>
    </location>
</feature>
<evidence type="ECO:0000256" key="4">
    <source>
        <dbReference type="ARBA" id="ARBA00022597"/>
    </source>
</evidence>
<evidence type="ECO:0000256" key="2">
    <source>
        <dbReference type="ARBA" id="ARBA00022448"/>
    </source>
</evidence>
<proteinExistence type="predicted"/>
<dbReference type="PANTHER" id="PTHR30175:SF1">
    <property type="entry name" value="PTS SYSTEM ARBUTIN-, CELLOBIOSE-, AND SALICIN-SPECIFIC EIIBC COMPONENT-RELATED"/>
    <property type="match status" value="1"/>
</dbReference>
<evidence type="ECO:0000256" key="7">
    <source>
        <dbReference type="ARBA" id="ARBA00022692"/>
    </source>
</evidence>
<dbReference type="EMBL" id="CP048268">
    <property type="protein sequence ID" value="QYN51919.1"/>
    <property type="molecule type" value="Genomic_DNA"/>
</dbReference>
<dbReference type="Pfam" id="PF02378">
    <property type="entry name" value="PTS_EIIC"/>
    <property type="match status" value="1"/>
</dbReference>
<keyword evidence="10 12" id="KW-0472">Membrane</keyword>